<name>A0A809RR49_9PROT</name>
<evidence type="ECO:0000313" key="10">
    <source>
        <dbReference type="EMBL" id="BBP01341.1"/>
    </source>
</evidence>
<dbReference type="RefSeq" id="WP_162085130.1">
    <property type="nucleotide sequence ID" value="NZ_AP021881.1"/>
</dbReference>
<evidence type="ECO:0000256" key="3">
    <source>
        <dbReference type="ARBA" id="ARBA00022448"/>
    </source>
</evidence>
<dbReference type="Pfam" id="PF02321">
    <property type="entry name" value="OEP"/>
    <property type="match status" value="1"/>
</dbReference>
<keyword evidence="3" id="KW-0813">Transport</keyword>
<keyword evidence="7" id="KW-0998">Cell outer membrane</keyword>
<keyword evidence="9" id="KW-0732">Signal</keyword>
<evidence type="ECO:0000256" key="7">
    <source>
        <dbReference type="ARBA" id="ARBA00023237"/>
    </source>
</evidence>
<protein>
    <recommendedName>
        <fullName evidence="12">TolC family protein</fullName>
    </recommendedName>
</protein>
<keyword evidence="11" id="KW-1185">Reference proteome</keyword>
<dbReference type="EMBL" id="AP021881">
    <property type="protein sequence ID" value="BBP01341.1"/>
    <property type="molecule type" value="Genomic_DNA"/>
</dbReference>
<dbReference type="PANTHER" id="PTHR30026">
    <property type="entry name" value="OUTER MEMBRANE PROTEIN TOLC"/>
    <property type="match status" value="1"/>
</dbReference>
<keyword evidence="4" id="KW-1134">Transmembrane beta strand</keyword>
<dbReference type="GO" id="GO:0009279">
    <property type="term" value="C:cell outer membrane"/>
    <property type="evidence" value="ECO:0007669"/>
    <property type="project" value="UniProtKB-SubCell"/>
</dbReference>
<evidence type="ECO:0000313" key="11">
    <source>
        <dbReference type="Proteomes" id="UP000463939"/>
    </source>
</evidence>
<feature type="signal peptide" evidence="9">
    <location>
        <begin position="1"/>
        <end position="17"/>
    </location>
</feature>
<evidence type="ECO:0000256" key="9">
    <source>
        <dbReference type="SAM" id="SignalP"/>
    </source>
</evidence>
<comment type="subcellular location">
    <subcellularLocation>
        <location evidence="1">Cell outer membrane</location>
    </subcellularLocation>
</comment>
<dbReference type="InterPro" id="IPR003423">
    <property type="entry name" value="OMP_efflux"/>
</dbReference>
<evidence type="ECO:0000256" key="8">
    <source>
        <dbReference type="SAM" id="Coils"/>
    </source>
</evidence>
<evidence type="ECO:0000256" key="4">
    <source>
        <dbReference type="ARBA" id="ARBA00022452"/>
    </source>
</evidence>
<reference evidence="11" key="1">
    <citation type="submission" date="2019-11" db="EMBL/GenBank/DDBJ databases">
        <title>Isolation and characterization of a novel species in the genus Sulfuriferula.</title>
        <authorList>
            <person name="Mochizuki J."/>
            <person name="Kojima H."/>
            <person name="Fukui M."/>
        </authorList>
    </citation>
    <scope>NUCLEOTIDE SEQUENCE [LARGE SCALE GENOMIC DNA]</scope>
    <source>
        <strain evidence="11">SGTM</strain>
    </source>
</reference>
<dbReference type="GO" id="GO:0015562">
    <property type="term" value="F:efflux transmembrane transporter activity"/>
    <property type="evidence" value="ECO:0007669"/>
    <property type="project" value="InterPro"/>
</dbReference>
<dbReference type="GO" id="GO:0015288">
    <property type="term" value="F:porin activity"/>
    <property type="evidence" value="ECO:0007669"/>
    <property type="project" value="TreeGrafter"/>
</dbReference>
<accession>A0A809RR49</accession>
<keyword evidence="8" id="KW-0175">Coiled coil</keyword>
<gene>
    <name evidence="10" type="ORF">SFSGTM_20490</name>
</gene>
<proteinExistence type="inferred from homology"/>
<dbReference type="Gene3D" id="1.20.1600.10">
    <property type="entry name" value="Outer membrane efflux proteins (OEP)"/>
    <property type="match status" value="1"/>
</dbReference>
<dbReference type="PANTHER" id="PTHR30026:SF20">
    <property type="entry name" value="OUTER MEMBRANE PROTEIN TOLC"/>
    <property type="match status" value="1"/>
</dbReference>
<feature type="chain" id="PRO_5033021036" description="TolC family protein" evidence="9">
    <location>
        <begin position="18"/>
        <end position="420"/>
    </location>
</feature>
<evidence type="ECO:0000256" key="1">
    <source>
        <dbReference type="ARBA" id="ARBA00004442"/>
    </source>
</evidence>
<dbReference type="Proteomes" id="UP000463939">
    <property type="component" value="Chromosome"/>
</dbReference>
<evidence type="ECO:0008006" key="12">
    <source>
        <dbReference type="Google" id="ProtNLM"/>
    </source>
</evidence>
<feature type="coiled-coil region" evidence="8">
    <location>
        <begin position="173"/>
        <end position="202"/>
    </location>
</feature>
<dbReference type="AlphaFoldDB" id="A0A809RR49"/>
<sequence length="420" mass="46535">MKKILFLAVMMSLPAYADSYMSPPDLPSLAAVTTALNNTPTVRAATANLGVESANNDRLRAGGYETAIRLNTQQRHTLIPDQRYNEWDVGLERALRLPNKARLDAQLGEQGMEQGHFVLGDALHESGRMLLTSWFNWLREFYQTQQWQAQVDGLKTQLDVVNKRVRAGDAAKLDQLQAEAALAQSQAQLADAELRLATAKNELNRRYPAIALPTKPVLPQPERVTESLDVWQQRSMAHNHELAIAHNETLRYGTLLERSEADKVPDPSVGIHFANERGGEEKIIGVNLTIPFTGSARYATARMAAANQLVASEREAGVRTKIETETANTWLATQSAYGAWQASEAASTAMRRHADLMTRAYELGESGLTDVLNARRLTQDADLNAINTRLAAAQARYRLLLDTHALWPIDADEEGHDPVK</sequence>
<evidence type="ECO:0000256" key="5">
    <source>
        <dbReference type="ARBA" id="ARBA00022692"/>
    </source>
</evidence>
<dbReference type="InterPro" id="IPR051906">
    <property type="entry name" value="TolC-like"/>
</dbReference>
<dbReference type="KEGG" id="sniv:SFSGTM_20490"/>
<evidence type="ECO:0000256" key="2">
    <source>
        <dbReference type="ARBA" id="ARBA00007613"/>
    </source>
</evidence>
<organism evidence="10 11">
    <name type="scientific">Sulfuriferula nivalis</name>
    <dbReference type="NCBI Taxonomy" id="2675298"/>
    <lineage>
        <taxon>Bacteria</taxon>
        <taxon>Pseudomonadati</taxon>
        <taxon>Pseudomonadota</taxon>
        <taxon>Betaproteobacteria</taxon>
        <taxon>Nitrosomonadales</taxon>
        <taxon>Sulfuricellaceae</taxon>
        <taxon>Sulfuriferula</taxon>
    </lineage>
</organism>
<evidence type="ECO:0000256" key="6">
    <source>
        <dbReference type="ARBA" id="ARBA00023136"/>
    </source>
</evidence>
<dbReference type="GO" id="GO:1990281">
    <property type="term" value="C:efflux pump complex"/>
    <property type="evidence" value="ECO:0007669"/>
    <property type="project" value="TreeGrafter"/>
</dbReference>
<keyword evidence="6" id="KW-0472">Membrane</keyword>
<keyword evidence="5" id="KW-0812">Transmembrane</keyword>
<comment type="similarity">
    <text evidence="2">Belongs to the outer membrane factor (OMF) (TC 1.B.17) family.</text>
</comment>
<dbReference type="SUPFAM" id="SSF56954">
    <property type="entry name" value="Outer membrane efflux proteins (OEP)"/>
    <property type="match status" value="1"/>
</dbReference>